<comment type="catalytic activity">
    <reaction evidence="1">
        <text>ATP + protein L-histidine = ADP + protein N-phospho-L-histidine.</text>
        <dbReference type="EC" id="2.7.13.3"/>
    </reaction>
</comment>
<evidence type="ECO:0000256" key="7">
    <source>
        <dbReference type="PROSITE-ProRule" id="PRU00169"/>
    </source>
</evidence>
<dbReference type="Proteomes" id="UP000606776">
    <property type="component" value="Unassembled WGS sequence"/>
</dbReference>
<dbReference type="InterPro" id="IPR003661">
    <property type="entry name" value="HisK_dim/P_dom"/>
</dbReference>
<evidence type="ECO:0000256" key="8">
    <source>
        <dbReference type="SAM" id="Coils"/>
    </source>
</evidence>
<keyword evidence="12" id="KW-1185">Reference proteome</keyword>
<dbReference type="CDD" id="cd00082">
    <property type="entry name" value="HisKA"/>
    <property type="match status" value="1"/>
</dbReference>
<dbReference type="PROSITE" id="PS50110">
    <property type="entry name" value="RESPONSE_REGULATORY"/>
    <property type="match status" value="1"/>
</dbReference>
<accession>A0ABR9VEG0</accession>
<dbReference type="CDD" id="cd16922">
    <property type="entry name" value="HATPase_EvgS-ArcB-TorS-like"/>
    <property type="match status" value="1"/>
</dbReference>
<keyword evidence="3 7" id="KW-0597">Phosphoprotein</keyword>
<evidence type="ECO:0000256" key="6">
    <source>
        <dbReference type="ARBA" id="ARBA00023012"/>
    </source>
</evidence>
<keyword evidence="8" id="KW-0175">Coiled coil</keyword>
<proteinExistence type="predicted"/>
<dbReference type="Pfam" id="PF02518">
    <property type="entry name" value="HATPase_c"/>
    <property type="match status" value="1"/>
</dbReference>
<dbReference type="InterPro" id="IPR005467">
    <property type="entry name" value="His_kinase_dom"/>
</dbReference>
<keyword evidence="4" id="KW-0808">Transferase</keyword>
<evidence type="ECO:0000313" key="12">
    <source>
        <dbReference type="Proteomes" id="UP000606776"/>
    </source>
</evidence>
<dbReference type="PRINTS" id="PR00344">
    <property type="entry name" value="BCTRLSENSOR"/>
</dbReference>
<evidence type="ECO:0000313" key="11">
    <source>
        <dbReference type="EMBL" id="MBE9236883.1"/>
    </source>
</evidence>
<feature type="domain" description="Histidine kinase" evidence="9">
    <location>
        <begin position="229"/>
        <end position="447"/>
    </location>
</feature>
<reference evidence="11 12" key="1">
    <citation type="submission" date="2020-10" db="EMBL/GenBank/DDBJ databases">
        <authorList>
            <person name="Castelo-Branco R."/>
            <person name="Eusebio N."/>
            <person name="Adriana R."/>
            <person name="Vieira A."/>
            <person name="Brugerolle De Fraissinette N."/>
            <person name="Rezende De Castro R."/>
            <person name="Schneider M.P."/>
            <person name="Vasconcelos V."/>
            <person name="Leao P.N."/>
        </authorList>
    </citation>
    <scope>NUCLEOTIDE SEQUENCE [LARGE SCALE GENOMIC DNA]</scope>
    <source>
        <strain evidence="11 12">LEGE 00250</strain>
    </source>
</reference>
<sequence>MQQSSNLPEQNSQIDGTSKLLHTIQQRRDNFWLQNSLNHLQSRLNDCLLAANMMQSTGTEAEIYQTVVNELEKALNGRWVAIAQFPADEIVGKICYVSSSPSLRTPIIEIISQPGTKLDLRLNATIRLEDLQQMEKQKPGSAWRLVDDDNGMMAWLIIATSKSNVNGVSIKPSLTPLRSQFIKRTIQHCHTALTQLKQMQFWQERCQQLANYNQELERTNQLKNQFLANTSHEIRTPLSSIIGFTHLLLAQGYEPDRQRHQEYLHIIQSSGKHLLDLINDILDLSKIEANQLEIQWEIIDVPSLCSNVLALVKEKAANKGLKLRLEINDDVTTLLADSLRLKQMLLNLLFNAVKFTNSGSVGLKVATQDLSLRFTVWDTGIGISKEYQSLLFRPYSQIMNPGSRNNEGTGLGLVVTQQLAQIHGGSLELESEVNKGSAFTIILPLKPTGKVLEAIEVKAEKDLELSQVTSNSSASQFSSHIPISASREILLLEDDFANSELMRIYLSRLSYQVTCVKNAQEMWMTLPQIQPAVILMDVNLPDSNGLSLVEQLRKHPQYQHIPIIAQTAMAMKGDKETCLAAGVDDYISKPIDLQVLGSMVAKYCQGFNNGQLIIDN</sequence>
<gene>
    <name evidence="11" type="ORF">IQ227_12830</name>
</gene>
<dbReference type="PANTHER" id="PTHR43047">
    <property type="entry name" value="TWO-COMPONENT HISTIDINE PROTEIN KINASE"/>
    <property type="match status" value="1"/>
</dbReference>
<evidence type="ECO:0000256" key="4">
    <source>
        <dbReference type="ARBA" id="ARBA00022679"/>
    </source>
</evidence>
<dbReference type="Gene3D" id="1.10.287.130">
    <property type="match status" value="1"/>
</dbReference>
<dbReference type="SMART" id="SM00448">
    <property type="entry name" value="REC"/>
    <property type="match status" value="1"/>
</dbReference>
<evidence type="ECO:0000256" key="3">
    <source>
        <dbReference type="ARBA" id="ARBA00022553"/>
    </source>
</evidence>
<dbReference type="Pfam" id="PF00512">
    <property type="entry name" value="HisKA"/>
    <property type="match status" value="1"/>
</dbReference>
<dbReference type="SMART" id="SM00388">
    <property type="entry name" value="HisKA"/>
    <property type="match status" value="1"/>
</dbReference>
<name>A0ABR9VEG0_9CYAN</name>
<dbReference type="SMART" id="SM00387">
    <property type="entry name" value="HATPase_c"/>
    <property type="match status" value="1"/>
</dbReference>
<organism evidence="11 12">
    <name type="scientific">Sphaerospermopsis aphanizomenoides LEGE 00250</name>
    <dbReference type="NCBI Taxonomy" id="2777972"/>
    <lineage>
        <taxon>Bacteria</taxon>
        <taxon>Bacillati</taxon>
        <taxon>Cyanobacteriota</taxon>
        <taxon>Cyanophyceae</taxon>
        <taxon>Nostocales</taxon>
        <taxon>Aphanizomenonaceae</taxon>
        <taxon>Sphaerospermopsis</taxon>
        <taxon>Sphaerospermopsis aphanizomenoides</taxon>
    </lineage>
</organism>
<dbReference type="Pfam" id="PF00072">
    <property type="entry name" value="Response_reg"/>
    <property type="match status" value="1"/>
</dbReference>
<dbReference type="NCBIfam" id="NF038297">
    <property type="entry name" value="hybrid_HK_HrmK"/>
    <property type="match status" value="1"/>
</dbReference>
<dbReference type="InterPro" id="IPR036890">
    <property type="entry name" value="HATPase_C_sf"/>
</dbReference>
<evidence type="ECO:0000256" key="5">
    <source>
        <dbReference type="ARBA" id="ARBA00022777"/>
    </source>
</evidence>
<dbReference type="SUPFAM" id="SSF55874">
    <property type="entry name" value="ATPase domain of HSP90 chaperone/DNA topoisomerase II/histidine kinase"/>
    <property type="match status" value="1"/>
</dbReference>
<dbReference type="EMBL" id="JADEWB010000066">
    <property type="protein sequence ID" value="MBE9236883.1"/>
    <property type="molecule type" value="Genomic_DNA"/>
</dbReference>
<evidence type="ECO:0000259" key="9">
    <source>
        <dbReference type="PROSITE" id="PS50109"/>
    </source>
</evidence>
<evidence type="ECO:0000256" key="2">
    <source>
        <dbReference type="ARBA" id="ARBA00012438"/>
    </source>
</evidence>
<dbReference type="RefSeq" id="WP_193942948.1">
    <property type="nucleotide sequence ID" value="NZ_JADEWB010000066.1"/>
</dbReference>
<dbReference type="PROSITE" id="PS50109">
    <property type="entry name" value="HIS_KIN"/>
    <property type="match status" value="1"/>
</dbReference>
<dbReference type="InterPro" id="IPR001789">
    <property type="entry name" value="Sig_transdc_resp-reg_receiver"/>
</dbReference>
<feature type="domain" description="Response regulatory" evidence="10">
    <location>
        <begin position="488"/>
        <end position="604"/>
    </location>
</feature>
<protein>
    <recommendedName>
        <fullName evidence="2">histidine kinase</fullName>
        <ecNumber evidence="2">2.7.13.3</ecNumber>
    </recommendedName>
</protein>
<dbReference type="InterPro" id="IPR011006">
    <property type="entry name" value="CheY-like_superfamily"/>
</dbReference>
<feature type="modified residue" description="4-aspartylphosphate" evidence="7">
    <location>
        <position position="537"/>
    </location>
</feature>
<dbReference type="Gene3D" id="3.30.565.10">
    <property type="entry name" value="Histidine kinase-like ATPase, C-terminal domain"/>
    <property type="match status" value="1"/>
</dbReference>
<dbReference type="InterPro" id="IPR036097">
    <property type="entry name" value="HisK_dim/P_sf"/>
</dbReference>
<evidence type="ECO:0000256" key="1">
    <source>
        <dbReference type="ARBA" id="ARBA00000085"/>
    </source>
</evidence>
<evidence type="ECO:0000259" key="10">
    <source>
        <dbReference type="PROSITE" id="PS50110"/>
    </source>
</evidence>
<keyword evidence="6" id="KW-0902">Two-component regulatory system</keyword>
<comment type="caution">
    <text evidence="11">The sequence shown here is derived from an EMBL/GenBank/DDBJ whole genome shotgun (WGS) entry which is preliminary data.</text>
</comment>
<dbReference type="InterPro" id="IPR003594">
    <property type="entry name" value="HATPase_dom"/>
</dbReference>
<feature type="coiled-coil region" evidence="8">
    <location>
        <begin position="199"/>
        <end position="229"/>
    </location>
</feature>
<dbReference type="SUPFAM" id="SSF52172">
    <property type="entry name" value="CheY-like"/>
    <property type="match status" value="1"/>
</dbReference>
<dbReference type="SUPFAM" id="SSF47384">
    <property type="entry name" value="Homodimeric domain of signal transducing histidine kinase"/>
    <property type="match status" value="1"/>
</dbReference>
<dbReference type="Gene3D" id="3.40.50.2300">
    <property type="match status" value="1"/>
</dbReference>
<keyword evidence="5" id="KW-0418">Kinase</keyword>
<dbReference type="EC" id="2.7.13.3" evidence="2"/>
<dbReference type="InterPro" id="IPR004358">
    <property type="entry name" value="Sig_transdc_His_kin-like_C"/>
</dbReference>
<dbReference type="PANTHER" id="PTHR43047:SF63">
    <property type="entry name" value="HISTIDINE KINASE"/>
    <property type="match status" value="1"/>
</dbReference>